<dbReference type="InterPro" id="IPR008984">
    <property type="entry name" value="SMAD_FHA_dom_sf"/>
</dbReference>
<name>A0AA85AKT9_9TREM</name>
<evidence type="ECO:0000256" key="5">
    <source>
        <dbReference type="ARBA" id="ARBA00023242"/>
    </source>
</evidence>
<dbReference type="PANTHER" id="PTHR45881:SF6">
    <property type="entry name" value="FORK-HEAD DOMAIN-CONTAINING PROTEIN"/>
    <property type="match status" value="1"/>
</dbReference>
<comment type="subcellular location">
    <subcellularLocation>
        <location evidence="1 6">Nucleus</location>
    </subcellularLocation>
</comment>
<feature type="region of interest" description="Disordered" evidence="7">
    <location>
        <begin position="121"/>
        <end position="144"/>
    </location>
</feature>
<protein>
    <recommendedName>
        <fullName evidence="12">FHA domain-containing protein</fullName>
    </recommendedName>
</protein>
<dbReference type="GO" id="GO:0045893">
    <property type="term" value="P:positive regulation of DNA-templated transcription"/>
    <property type="evidence" value="ECO:0007669"/>
    <property type="project" value="UniProtKB-ARBA"/>
</dbReference>
<dbReference type="SMART" id="SM00339">
    <property type="entry name" value="FH"/>
    <property type="match status" value="1"/>
</dbReference>
<sequence>MIDNKRLSTKITGPSCTVVSDKSVVTVGRKSHIPVDVCLDDSECVSRKHLEIHRKNKDIYLRCLSKNGIFIDGSFHIGRPDFVLLADGCKLRFPSTNIVIIVEVVELEPFCHPKKRASWRSSLDHTNRGEPTLSTDQNNRNMTDPLISPILTSKGFEENSHSSFCFESGNCRNTPEERHDVSCNNLKIDYQNSIPDSSLNSLQGPATSNCALLPVEPLFVQSDQNFNIPAIRAATTVLQNLIQNDNQSKSLNIDNESLFQSENSDVVTKMNHIARLFAFSSLAQLSQLDAHKSSTLTLSNLVNFPSHQLYDCRSTELNCSTFNHGLSDLTKNPFVLSSNSPESQLKKSDIIEQNTLTVDDLDDTADSSVAAIHQNVTTYCNDDHNDDGNNNNNGCTIQESESTINKLAANLASTTAIDRGSTFRKPPYSYAQLIIQAIASAPNQRLTLADIYAHISKTFPYYKPHEKGWQDESSAVLHYSNDLPTTNGDRKLQPDPPTRTMILSHDLDTAALLANHSNSNMNLSFNQILNGGNNISDSIQEPSHCLTTKLSVPSDFNNNLPSPLLPISSNFNWGALNNSQEWLRLANLGCDNLSPSSLTAFCELWQLSDQEFRKKNLFLAAQLVKAHQNLNNLTLSADKDAMNAKNENIEISTHEESLSTSDNPTDLSATRNISDFPLNRKHRHTDQLSISPISISSALSPPFWASKCSRSPVEGEQEQADKHKETTVKNHFFVNPTTFYAMQS</sequence>
<accession>A0AA85AKT9</accession>
<evidence type="ECO:0000256" key="6">
    <source>
        <dbReference type="PROSITE-ProRule" id="PRU00089"/>
    </source>
</evidence>
<dbReference type="GO" id="GO:0043565">
    <property type="term" value="F:sequence-specific DNA binding"/>
    <property type="evidence" value="ECO:0007669"/>
    <property type="project" value="InterPro"/>
</dbReference>
<dbReference type="WBParaSite" id="SMRG1_91090.2">
    <property type="protein sequence ID" value="SMRG1_91090.2"/>
    <property type="gene ID" value="SMRG1_91090"/>
</dbReference>
<dbReference type="InterPro" id="IPR018122">
    <property type="entry name" value="TF_fork_head_CS_1"/>
</dbReference>
<evidence type="ECO:0000256" key="1">
    <source>
        <dbReference type="ARBA" id="ARBA00004123"/>
    </source>
</evidence>
<dbReference type="Gene3D" id="2.60.200.20">
    <property type="match status" value="1"/>
</dbReference>
<feature type="compositionally biased region" description="Polar residues" evidence="7">
    <location>
        <begin position="132"/>
        <end position="142"/>
    </location>
</feature>
<dbReference type="SUPFAM" id="SSF49879">
    <property type="entry name" value="SMAD/FHA domain"/>
    <property type="match status" value="1"/>
</dbReference>
<dbReference type="GO" id="GO:0003700">
    <property type="term" value="F:DNA-binding transcription factor activity"/>
    <property type="evidence" value="ECO:0007669"/>
    <property type="project" value="InterPro"/>
</dbReference>
<evidence type="ECO:0008006" key="12">
    <source>
        <dbReference type="Google" id="ProtNLM"/>
    </source>
</evidence>
<dbReference type="PANTHER" id="PTHR45881">
    <property type="entry name" value="CHECKPOINT SUPPRESSOR 1-LIKE, ISOFORM A-RELATED"/>
    <property type="match status" value="1"/>
</dbReference>
<proteinExistence type="predicted"/>
<dbReference type="GO" id="GO:0005634">
    <property type="term" value="C:nucleus"/>
    <property type="evidence" value="ECO:0007669"/>
    <property type="project" value="UniProtKB-SubCell"/>
</dbReference>
<dbReference type="SUPFAM" id="SSF46785">
    <property type="entry name" value="Winged helix' DNA-binding domain"/>
    <property type="match status" value="1"/>
</dbReference>
<evidence type="ECO:0000256" key="2">
    <source>
        <dbReference type="ARBA" id="ARBA00023015"/>
    </source>
</evidence>
<evidence type="ECO:0000256" key="3">
    <source>
        <dbReference type="ARBA" id="ARBA00023125"/>
    </source>
</evidence>
<evidence type="ECO:0000313" key="10">
    <source>
        <dbReference type="Proteomes" id="UP000050790"/>
    </source>
</evidence>
<feature type="domain" description="Fork-head" evidence="9">
    <location>
        <begin position="425"/>
        <end position="471"/>
    </location>
</feature>
<organism evidence="10 11">
    <name type="scientific">Schistosoma margrebowiei</name>
    <dbReference type="NCBI Taxonomy" id="48269"/>
    <lineage>
        <taxon>Eukaryota</taxon>
        <taxon>Metazoa</taxon>
        <taxon>Spiralia</taxon>
        <taxon>Lophotrochozoa</taxon>
        <taxon>Platyhelminthes</taxon>
        <taxon>Trematoda</taxon>
        <taxon>Digenea</taxon>
        <taxon>Strigeidida</taxon>
        <taxon>Schistosomatoidea</taxon>
        <taxon>Schistosomatidae</taxon>
        <taxon>Schistosoma</taxon>
    </lineage>
</organism>
<feature type="compositionally biased region" description="Polar residues" evidence="7">
    <location>
        <begin position="658"/>
        <end position="673"/>
    </location>
</feature>
<dbReference type="InterPro" id="IPR036390">
    <property type="entry name" value="WH_DNA-bd_sf"/>
</dbReference>
<dbReference type="InterPro" id="IPR001766">
    <property type="entry name" value="Fork_head_dom"/>
</dbReference>
<keyword evidence="2" id="KW-0805">Transcription regulation</keyword>
<dbReference type="PRINTS" id="PR00053">
    <property type="entry name" value="FORKHEAD"/>
</dbReference>
<dbReference type="PROSITE" id="PS50006">
    <property type="entry name" value="FHA_DOMAIN"/>
    <property type="match status" value="1"/>
</dbReference>
<dbReference type="InterPro" id="IPR036388">
    <property type="entry name" value="WH-like_DNA-bd_sf"/>
</dbReference>
<evidence type="ECO:0000259" key="8">
    <source>
        <dbReference type="PROSITE" id="PS50006"/>
    </source>
</evidence>
<evidence type="ECO:0000259" key="9">
    <source>
        <dbReference type="PROSITE" id="PS50039"/>
    </source>
</evidence>
<evidence type="ECO:0000256" key="7">
    <source>
        <dbReference type="SAM" id="MobiDB-lite"/>
    </source>
</evidence>
<dbReference type="Gene3D" id="1.10.10.10">
    <property type="entry name" value="Winged helix-like DNA-binding domain superfamily/Winged helix DNA-binding domain"/>
    <property type="match status" value="1"/>
</dbReference>
<dbReference type="PROSITE" id="PS00657">
    <property type="entry name" value="FORK_HEAD_1"/>
    <property type="match status" value="1"/>
</dbReference>
<dbReference type="Pfam" id="PF00498">
    <property type="entry name" value="FHA"/>
    <property type="match status" value="1"/>
</dbReference>
<feature type="DNA-binding region" description="Fork-head" evidence="6">
    <location>
        <begin position="425"/>
        <end position="471"/>
    </location>
</feature>
<keyword evidence="3 6" id="KW-0238">DNA-binding</keyword>
<dbReference type="Pfam" id="PF00250">
    <property type="entry name" value="Forkhead"/>
    <property type="match status" value="1"/>
</dbReference>
<dbReference type="AlphaFoldDB" id="A0AA85AKT9"/>
<evidence type="ECO:0000313" key="11">
    <source>
        <dbReference type="WBParaSite" id="SMRG1_91090.2"/>
    </source>
</evidence>
<reference evidence="11" key="1">
    <citation type="submission" date="2023-11" db="UniProtKB">
        <authorList>
            <consortium name="WormBaseParasite"/>
        </authorList>
    </citation>
    <scope>IDENTIFICATION</scope>
</reference>
<dbReference type="Proteomes" id="UP000050790">
    <property type="component" value="Unassembled WGS sequence"/>
</dbReference>
<evidence type="ECO:0000256" key="4">
    <source>
        <dbReference type="ARBA" id="ARBA00023163"/>
    </source>
</evidence>
<dbReference type="SMART" id="SM00240">
    <property type="entry name" value="FHA"/>
    <property type="match status" value="1"/>
</dbReference>
<dbReference type="GO" id="GO:0006357">
    <property type="term" value="P:regulation of transcription by RNA polymerase II"/>
    <property type="evidence" value="ECO:0007669"/>
    <property type="project" value="UniProtKB-ARBA"/>
</dbReference>
<keyword evidence="4" id="KW-0804">Transcription</keyword>
<dbReference type="PROSITE" id="PS50039">
    <property type="entry name" value="FORK_HEAD_3"/>
    <property type="match status" value="1"/>
</dbReference>
<feature type="domain" description="FHA" evidence="8">
    <location>
        <begin position="25"/>
        <end position="76"/>
    </location>
</feature>
<dbReference type="InterPro" id="IPR000253">
    <property type="entry name" value="FHA_dom"/>
</dbReference>
<feature type="region of interest" description="Disordered" evidence="7">
    <location>
        <begin position="650"/>
        <end position="674"/>
    </location>
</feature>
<keyword evidence="5 6" id="KW-0539">Nucleus</keyword>